<keyword evidence="4" id="KW-1185">Reference proteome</keyword>
<evidence type="ECO:0000256" key="1">
    <source>
        <dbReference type="ARBA" id="ARBA00022441"/>
    </source>
</evidence>
<keyword evidence="1" id="KW-0880">Kelch repeat</keyword>
<dbReference type="AlphaFoldDB" id="A0A432VQQ7"/>
<dbReference type="PANTHER" id="PTHR24412">
    <property type="entry name" value="KELCH PROTEIN"/>
    <property type="match status" value="1"/>
</dbReference>
<dbReference type="Pfam" id="PF24681">
    <property type="entry name" value="Kelch_KLHDC2_KLHL20_DRC7"/>
    <property type="match status" value="1"/>
</dbReference>
<dbReference type="SMART" id="SM00612">
    <property type="entry name" value="Kelch"/>
    <property type="match status" value="3"/>
</dbReference>
<dbReference type="EMBL" id="PIPJ01000011">
    <property type="protein sequence ID" value="RUO18507.1"/>
    <property type="molecule type" value="Genomic_DNA"/>
</dbReference>
<evidence type="ECO:0000256" key="2">
    <source>
        <dbReference type="ARBA" id="ARBA00022737"/>
    </source>
</evidence>
<comment type="caution">
    <text evidence="3">The sequence shown here is derived from an EMBL/GenBank/DDBJ whole genome shotgun (WGS) entry which is preliminary data.</text>
</comment>
<evidence type="ECO:0008006" key="5">
    <source>
        <dbReference type="Google" id="ProtNLM"/>
    </source>
</evidence>
<dbReference type="Proteomes" id="UP000288395">
    <property type="component" value="Unassembled WGS sequence"/>
</dbReference>
<keyword evidence="2" id="KW-0677">Repeat</keyword>
<sequence>MELKLPGCRMLTHRFSLKSLFAVVLIIILSGCASSMPPPETFKLNSARYGHTAVADDSAIYVFGGSNESGFHRSVERIDPVTKNSEVLPVQLLPRRYASAVWDGKHSIYIFGGVGIRRGQAYLESTIEILNTRNGRVTRTQMASPRRFNSAVFLNGDFYVVGGSVFDYPVAGESFEYQASSLVTAYNFEQRQMLQFSDLPNARETSVFAHNGKVCAIGGYDTEQTYSRFDCLNPMSDTWESMPDAPVAVSAHSSVVHGDTLYVFGDYTNQSQVLTFNFNSGEWAFSDIPFQGSRHHAAVVFDDEIFVMGGTNNSSGPALDMIQVFKVSN</sequence>
<dbReference type="SUPFAM" id="SSF117281">
    <property type="entry name" value="Kelch motif"/>
    <property type="match status" value="2"/>
</dbReference>
<dbReference type="InterPro" id="IPR015915">
    <property type="entry name" value="Kelch-typ_b-propeller"/>
</dbReference>
<dbReference type="InterPro" id="IPR006652">
    <property type="entry name" value="Kelch_1"/>
</dbReference>
<dbReference type="PROSITE" id="PS51257">
    <property type="entry name" value="PROKAR_LIPOPROTEIN"/>
    <property type="match status" value="1"/>
</dbReference>
<evidence type="ECO:0000313" key="4">
    <source>
        <dbReference type="Proteomes" id="UP000288395"/>
    </source>
</evidence>
<proteinExistence type="predicted"/>
<organism evidence="3 4">
    <name type="scientific">Aliidiomarina iranensis</name>
    <dbReference type="NCBI Taxonomy" id="1434071"/>
    <lineage>
        <taxon>Bacteria</taxon>
        <taxon>Pseudomonadati</taxon>
        <taxon>Pseudomonadota</taxon>
        <taxon>Gammaproteobacteria</taxon>
        <taxon>Alteromonadales</taxon>
        <taxon>Idiomarinaceae</taxon>
        <taxon>Aliidiomarina</taxon>
    </lineage>
</organism>
<dbReference type="OrthoDB" id="6328960at2"/>
<accession>A0A432VQQ7</accession>
<evidence type="ECO:0000313" key="3">
    <source>
        <dbReference type="EMBL" id="RUO18507.1"/>
    </source>
</evidence>
<dbReference type="PANTHER" id="PTHR24412:SF489">
    <property type="entry name" value="RING FINGER DOMAIN AND KELCH REPEAT-CONTAINING PROTEIN DDB_G0271372"/>
    <property type="match status" value="1"/>
</dbReference>
<reference evidence="4" key="1">
    <citation type="journal article" date="2018" name="Front. Microbiol.">
        <title>Genome-Based Analysis Reveals the Taxonomy and Diversity of the Family Idiomarinaceae.</title>
        <authorList>
            <person name="Liu Y."/>
            <person name="Lai Q."/>
            <person name="Shao Z."/>
        </authorList>
    </citation>
    <scope>NUCLEOTIDE SEQUENCE [LARGE SCALE GENOMIC DNA]</scope>
    <source>
        <strain evidence="4">GBPy7</strain>
    </source>
</reference>
<dbReference type="Gene3D" id="2.120.10.80">
    <property type="entry name" value="Kelch-type beta propeller"/>
    <property type="match status" value="2"/>
</dbReference>
<protein>
    <recommendedName>
        <fullName evidence="5">Galactose oxidase</fullName>
    </recommendedName>
</protein>
<gene>
    <name evidence="3" type="ORF">CWE08_11360</name>
</gene>
<dbReference type="Pfam" id="PF01344">
    <property type="entry name" value="Kelch_1"/>
    <property type="match status" value="1"/>
</dbReference>
<name>A0A432VQQ7_9GAMM</name>